<dbReference type="EMBL" id="CP073084">
    <property type="protein sequence ID" value="QUE55199.1"/>
    <property type="molecule type" value="Genomic_DNA"/>
</dbReference>
<sequence length="367" mass="40198">MRSALNTYRILSRDPDSDPALRNSVLGTINTMQPQLNQLREKLRKLYQFNTASARSFESISSLETALMSGFNRVKQSFSNYAPATGFVPPKDMTWVETVNSQWKKREEVVQGYQTALKKLQRGQDLTDADVVAIAAYVKKYPNIELPEQVKSAYPINEFIENYGVSALAGLGVDELTGKLYYKYIGETVEEGIINRGVNFALQNAGYIYANRYSITNSAGKIIGKIPGETQEAIIKESGEIVSKYSAKAWFVNGILGEAVSLGPGLLVGVGFNMYFGDTAEVAWGKEITTGLVTTAITGVLAVAGVSNPIGWGIAVGIGVNMANDWLREEFPEVKEFEDNVGEAVVDGWNNLCNTASNTFSFINPFD</sequence>
<dbReference type="RefSeq" id="WP_212572745.1">
    <property type="nucleotide sequence ID" value="NZ_CP073084.1"/>
</dbReference>
<gene>
    <name evidence="1" type="ORF">INT76_04820</name>
</gene>
<proteinExistence type="predicted"/>
<organism evidence="1 2">
    <name type="scientific">Streptococcus oriscaviae</name>
    <dbReference type="NCBI Taxonomy" id="2781599"/>
    <lineage>
        <taxon>Bacteria</taxon>
        <taxon>Bacillati</taxon>
        <taxon>Bacillota</taxon>
        <taxon>Bacilli</taxon>
        <taxon>Lactobacillales</taxon>
        <taxon>Streptococcaceae</taxon>
        <taxon>Streptococcus</taxon>
    </lineage>
</organism>
<evidence type="ECO:0008006" key="3">
    <source>
        <dbReference type="Google" id="ProtNLM"/>
    </source>
</evidence>
<keyword evidence="2" id="KW-1185">Reference proteome</keyword>
<accession>A0ABX7YPA8</accession>
<evidence type="ECO:0000313" key="2">
    <source>
        <dbReference type="Proteomes" id="UP000677616"/>
    </source>
</evidence>
<protein>
    <recommendedName>
        <fullName evidence="3">LXG domain-containing protein</fullName>
    </recommendedName>
</protein>
<evidence type="ECO:0000313" key="1">
    <source>
        <dbReference type="EMBL" id="QUE55199.1"/>
    </source>
</evidence>
<name>A0ABX7YPA8_9STRE</name>
<reference evidence="1 2" key="1">
    <citation type="submission" date="2021-04" db="EMBL/GenBank/DDBJ databases">
        <title>Complete genome sequence of a novel Streptococcus species.</title>
        <authorList>
            <person name="Teng J.L.L."/>
        </authorList>
    </citation>
    <scope>NUCLEOTIDE SEQUENCE [LARGE SCALE GENOMIC DNA]</scope>
    <source>
        <strain evidence="1 2">HKU75</strain>
    </source>
</reference>
<dbReference type="Proteomes" id="UP000677616">
    <property type="component" value="Chromosome"/>
</dbReference>